<evidence type="ECO:0000313" key="6">
    <source>
        <dbReference type="EMBL" id="QHN65912.1"/>
    </source>
</evidence>
<comment type="caution">
    <text evidence="4">Lacks conserved residue(s) required for the propagation of feature annotation.</text>
</comment>
<comment type="subunit">
    <text evidence="4 5">Homodimer.</text>
</comment>
<dbReference type="Gene3D" id="3.30.1490.20">
    <property type="entry name" value="ATP-grasp fold, A domain"/>
    <property type="match status" value="1"/>
</dbReference>
<keyword evidence="1 4" id="KW-0547">Nucleotide-binding</keyword>
<dbReference type="InterPro" id="IPR040686">
    <property type="entry name" value="PurK_C"/>
</dbReference>
<proteinExistence type="inferred from homology"/>
<dbReference type="InterPro" id="IPR011761">
    <property type="entry name" value="ATP-grasp"/>
</dbReference>
<dbReference type="AlphaFoldDB" id="A0A6P1QUY8"/>
<dbReference type="SUPFAM" id="SSF51246">
    <property type="entry name" value="Rudiment single hybrid motif"/>
    <property type="match status" value="1"/>
</dbReference>
<feature type="binding site" evidence="4">
    <location>
        <position position="99"/>
    </location>
    <ligand>
        <name>ATP</name>
        <dbReference type="ChEBI" id="CHEBI:30616"/>
    </ligand>
</feature>
<name>A0A6P1QUY8_9FLAO</name>
<reference evidence="6 7" key="1">
    <citation type="submission" date="2018-04" db="EMBL/GenBank/DDBJ databases">
        <title>Characteristic and Complete Genome Sequencing of A Novel Member of Infective Endocarditis Causative Bacteria: Bergeyella cardium QL-PH.</title>
        <authorList>
            <person name="Pan H."/>
            <person name="Sun E."/>
            <person name="Zhang Y."/>
        </authorList>
    </citation>
    <scope>NUCLEOTIDE SEQUENCE [LARGE SCALE GENOMIC DNA]</scope>
    <source>
        <strain evidence="6 7">HPQL</strain>
    </source>
</reference>
<dbReference type="InterPro" id="IPR003135">
    <property type="entry name" value="ATP-grasp_carboxylate-amine"/>
</dbReference>
<keyword evidence="7" id="KW-1185">Reference proteome</keyword>
<dbReference type="KEGG" id="bcad:DBX24_08475"/>
<protein>
    <recommendedName>
        <fullName evidence="4 5">N5-carboxyaminoimidazole ribonucleotide synthase</fullName>
        <shortName evidence="4 5">N5-CAIR synthase</shortName>
        <ecNumber evidence="4 5">6.3.4.18</ecNumber>
    </recommendedName>
    <alternativeName>
        <fullName evidence="4 5">5-(carboxyamino)imidazole ribonucleotide synthetase</fullName>
    </alternativeName>
</protein>
<gene>
    <name evidence="4 5" type="primary">purK</name>
    <name evidence="6" type="ORF">DBX24_08475</name>
</gene>
<keyword evidence="2 4" id="KW-0658">Purine biosynthesis</keyword>
<dbReference type="GO" id="GO:0034028">
    <property type="term" value="F:5-(carboxyamino)imidazole ribonucleotide synthase activity"/>
    <property type="evidence" value="ECO:0007669"/>
    <property type="project" value="UniProtKB-UniRule"/>
</dbReference>
<dbReference type="HAMAP" id="MF_01928">
    <property type="entry name" value="PurK"/>
    <property type="match status" value="1"/>
</dbReference>
<evidence type="ECO:0000256" key="4">
    <source>
        <dbReference type="HAMAP-Rule" id="MF_01928"/>
    </source>
</evidence>
<dbReference type="GO" id="GO:0004638">
    <property type="term" value="F:phosphoribosylaminoimidazole carboxylase activity"/>
    <property type="evidence" value="ECO:0007669"/>
    <property type="project" value="InterPro"/>
</dbReference>
<evidence type="ECO:0000256" key="1">
    <source>
        <dbReference type="ARBA" id="ARBA00022741"/>
    </source>
</evidence>
<keyword evidence="4 5" id="KW-0436">Ligase</keyword>
<evidence type="ECO:0000256" key="3">
    <source>
        <dbReference type="ARBA" id="ARBA00022840"/>
    </source>
</evidence>
<evidence type="ECO:0000313" key="7">
    <source>
        <dbReference type="Proteomes" id="UP000464318"/>
    </source>
</evidence>
<dbReference type="NCBIfam" id="NF004679">
    <property type="entry name" value="PRK06019.1-5"/>
    <property type="match status" value="1"/>
</dbReference>
<dbReference type="Gene3D" id="3.40.50.20">
    <property type="match status" value="1"/>
</dbReference>
<keyword evidence="3 4" id="KW-0067">ATP-binding</keyword>
<dbReference type="PANTHER" id="PTHR11609">
    <property type="entry name" value="PURINE BIOSYNTHESIS PROTEIN 6/7, PUR6/7"/>
    <property type="match status" value="1"/>
</dbReference>
<dbReference type="InterPro" id="IPR016185">
    <property type="entry name" value="PreATP-grasp_dom_sf"/>
</dbReference>
<dbReference type="UniPathway" id="UPA00074">
    <property type="reaction ID" value="UER00942"/>
</dbReference>
<dbReference type="GO" id="GO:0046872">
    <property type="term" value="F:metal ion binding"/>
    <property type="evidence" value="ECO:0007669"/>
    <property type="project" value="InterPro"/>
</dbReference>
<comment type="function">
    <text evidence="5">Catalyzes the ATP-dependent conversion of 5-aminoimidazole ribonucleotide (AIR) and HCO(3)- to N5-carboxyaminoimidazole ribonucleotide (N5-CAIR).</text>
</comment>
<dbReference type="SUPFAM" id="SSF56059">
    <property type="entry name" value="Glutathione synthetase ATP-binding domain-like"/>
    <property type="match status" value="1"/>
</dbReference>
<dbReference type="EC" id="6.3.4.18" evidence="4 5"/>
<dbReference type="GO" id="GO:0005524">
    <property type="term" value="F:ATP binding"/>
    <property type="evidence" value="ECO:0007669"/>
    <property type="project" value="UniProtKB-UniRule"/>
</dbReference>
<dbReference type="GO" id="GO:0006189">
    <property type="term" value="P:'de novo' IMP biosynthetic process"/>
    <property type="evidence" value="ECO:0007669"/>
    <property type="project" value="UniProtKB-UniRule"/>
</dbReference>
<dbReference type="Pfam" id="PF17769">
    <property type="entry name" value="PurK_C"/>
    <property type="match status" value="1"/>
</dbReference>
<dbReference type="Pfam" id="PF02222">
    <property type="entry name" value="ATP-grasp"/>
    <property type="match status" value="1"/>
</dbReference>
<dbReference type="GO" id="GO:0005829">
    <property type="term" value="C:cytosol"/>
    <property type="evidence" value="ECO:0007669"/>
    <property type="project" value="TreeGrafter"/>
</dbReference>
<dbReference type="RefSeq" id="WP_160224580.1">
    <property type="nucleotide sequence ID" value="NZ_CP029149.1"/>
</dbReference>
<dbReference type="PANTHER" id="PTHR11609:SF5">
    <property type="entry name" value="PHOSPHORIBOSYLAMINOIMIDAZOLE CARBOXYLASE"/>
    <property type="match status" value="1"/>
</dbReference>
<dbReference type="SUPFAM" id="SSF52440">
    <property type="entry name" value="PreATP-grasp domain"/>
    <property type="match status" value="1"/>
</dbReference>
<dbReference type="InterPro" id="IPR011054">
    <property type="entry name" value="Rudment_hybrid_motif"/>
</dbReference>
<dbReference type="InterPro" id="IPR005875">
    <property type="entry name" value="PurK"/>
</dbReference>
<dbReference type="EMBL" id="CP029149">
    <property type="protein sequence ID" value="QHN65912.1"/>
    <property type="molecule type" value="Genomic_DNA"/>
</dbReference>
<organism evidence="6 7">
    <name type="scientific">Bergeyella cardium</name>
    <dbReference type="NCBI Taxonomy" id="1585976"/>
    <lineage>
        <taxon>Bacteria</taxon>
        <taxon>Pseudomonadati</taxon>
        <taxon>Bacteroidota</taxon>
        <taxon>Flavobacteriia</taxon>
        <taxon>Flavobacteriales</taxon>
        <taxon>Weeksellaceae</taxon>
        <taxon>Bergeyella</taxon>
    </lineage>
</organism>
<dbReference type="NCBIfam" id="TIGR01161">
    <property type="entry name" value="purK"/>
    <property type="match status" value="1"/>
</dbReference>
<dbReference type="InterPro" id="IPR054350">
    <property type="entry name" value="PurT/PurK_preATP-grasp"/>
</dbReference>
<dbReference type="Gene3D" id="3.30.470.20">
    <property type="entry name" value="ATP-grasp fold, B domain"/>
    <property type="match status" value="1"/>
</dbReference>
<dbReference type="OrthoDB" id="9804625at2"/>
<dbReference type="PROSITE" id="PS50975">
    <property type="entry name" value="ATP_GRASP"/>
    <property type="match status" value="1"/>
</dbReference>
<accession>A0A6P1QUY8</accession>
<dbReference type="Proteomes" id="UP000464318">
    <property type="component" value="Chromosome"/>
</dbReference>
<feature type="binding site" evidence="4">
    <location>
        <position position="175"/>
    </location>
    <ligand>
        <name>ATP</name>
        <dbReference type="ChEBI" id="CHEBI:30616"/>
    </ligand>
</feature>
<dbReference type="Pfam" id="PF22660">
    <property type="entry name" value="RS_preATP-grasp-like"/>
    <property type="match status" value="1"/>
</dbReference>
<sequence>MKIGILGGGQLGRMLIQEALKYDDEFFVLDPSEDCPCAKIAHHTIGDFNDYNEVFNFGKDKDIVTIEIEHINVRALEDLEKQGVKVIPSPSIIKTIQQKILQKEFYKNNGIPSPDFSVFWEGERNLSALKPPFVQKMNTGGYDGKGVQVIKNTDELLNFWQAPSVVEDLVDIDKELSIILAKNEKGEVKAFPITEMVADSELNLLDFNICPADISQDTEKQIEEIAKTFIQSVEGAGLFAIELFLDKKGKVWVNETAPRLHNSGHQSQEGNFNSQFEQFYRVIKNLPLADTEAKGFSGMLNLVGEVGYSGKVKYNGLEEILKLPKTYVHLYGKTETKPGRKMGHINVLADSREELMERLIHIKSLVKVVSE</sequence>
<comment type="function">
    <text evidence="4">Catalyzes the ATP-dependent conversion of 5-aminoimidazole ribonucleotide (AIR) and HCO(3)(-) to N5-carboxyaminoimidazole ribonucleotide (N5-CAIR).</text>
</comment>
<dbReference type="InterPro" id="IPR013815">
    <property type="entry name" value="ATP_grasp_subdomain_1"/>
</dbReference>
<feature type="binding site" evidence="4">
    <location>
        <position position="136"/>
    </location>
    <ligand>
        <name>ATP</name>
        <dbReference type="ChEBI" id="CHEBI:30616"/>
    </ligand>
</feature>
<comment type="pathway">
    <text evidence="4 5">Purine metabolism; IMP biosynthesis via de novo pathway; 5-amino-1-(5-phospho-D-ribosyl)imidazole-4-carboxylate from 5-amino-1-(5-phospho-D-ribosyl)imidazole (N5-CAIR route): step 1/2.</text>
</comment>
<feature type="binding site" evidence="4">
    <location>
        <begin position="167"/>
        <end position="170"/>
    </location>
    <ligand>
        <name>ATP</name>
        <dbReference type="ChEBI" id="CHEBI:30616"/>
    </ligand>
</feature>
<evidence type="ECO:0000256" key="5">
    <source>
        <dbReference type="RuleBase" id="RU361200"/>
    </source>
</evidence>
<comment type="similarity">
    <text evidence="4 5">Belongs to the PurK/PurT family.</text>
</comment>
<feature type="binding site" evidence="4">
    <location>
        <begin position="254"/>
        <end position="255"/>
    </location>
    <ligand>
        <name>ATP</name>
        <dbReference type="ChEBI" id="CHEBI:30616"/>
    </ligand>
</feature>
<evidence type="ECO:0000256" key="2">
    <source>
        <dbReference type="ARBA" id="ARBA00022755"/>
    </source>
</evidence>
<comment type="catalytic activity">
    <reaction evidence="4 5">
        <text>5-amino-1-(5-phospho-beta-D-ribosyl)imidazole + hydrogencarbonate + ATP = 5-carboxyamino-1-(5-phospho-D-ribosyl)imidazole + ADP + phosphate + 2 H(+)</text>
        <dbReference type="Rhea" id="RHEA:19317"/>
        <dbReference type="ChEBI" id="CHEBI:15378"/>
        <dbReference type="ChEBI" id="CHEBI:17544"/>
        <dbReference type="ChEBI" id="CHEBI:30616"/>
        <dbReference type="ChEBI" id="CHEBI:43474"/>
        <dbReference type="ChEBI" id="CHEBI:58730"/>
        <dbReference type="ChEBI" id="CHEBI:137981"/>
        <dbReference type="ChEBI" id="CHEBI:456216"/>
        <dbReference type="EC" id="6.3.4.18"/>
    </reaction>
</comment>